<dbReference type="OrthoDB" id="980584at2"/>
<dbReference type="InterPro" id="IPR007358">
    <property type="entry name" value="Nucleoid_associated_NdpA"/>
</dbReference>
<comment type="subcellular location">
    <subcellularLocation>
        <location evidence="1">Cytoplasm</location>
    </subcellularLocation>
</comment>
<evidence type="ECO:0000256" key="2">
    <source>
        <dbReference type="ARBA" id="ARBA00009035"/>
    </source>
</evidence>
<name>A0A1X7J5F6_9BACT</name>
<dbReference type="PANTHER" id="PTHR38772:SF1">
    <property type="entry name" value="NUCLEOID-ASSOCIATED PROTEIN YEJK"/>
    <property type="match status" value="1"/>
</dbReference>
<dbReference type="EMBL" id="FXAW01000002">
    <property type="protein sequence ID" value="SMG22630.1"/>
    <property type="molecule type" value="Genomic_DNA"/>
</dbReference>
<dbReference type="Pfam" id="PF04245">
    <property type="entry name" value="NA37"/>
    <property type="match status" value="1"/>
</dbReference>
<dbReference type="Proteomes" id="UP000193804">
    <property type="component" value="Unassembled WGS sequence"/>
</dbReference>
<dbReference type="GO" id="GO:0003690">
    <property type="term" value="F:double-stranded DNA binding"/>
    <property type="evidence" value="ECO:0007669"/>
    <property type="project" value="TreeGrafter"/>
</dbReference>
<dbReference type="GO" id="GO:0043590">
    <property type="term" value="C:bacterial nucleoid"/>
    <property type="evidence" value="ECO:0007669"/>
    <property type="project" value="TreeGrafter"/>
</dbReference>
<keyword evidence="3" id="KW-0963">Cytoplasm</keyword>
<organism evidence="4 5">
    <name type="scientific">Marivirga sericea</name>
    <dbReference type="NCBI Taxonomy" id="1028"/>
    <lineage>
        <taxon>Bacteria</taxon>
        <taxon>Pseudomonadati</taxon>
        <taxon>Bacteroidota</taxon>
        <taxon>Cytophagia</taxon>
        <taxon>Cytophagales</taxon>
        <taxon>Marivirgaceae</taxon>
        <taxon>Marivirga</taxon>
    </lineage>
</organism>
<keyword evidence="5" id="KW-1185">Reference proteome</keyword>
<dbReference type="PANTHER" id="PTHR38772">
    <property type="match status" value="1"/>
</dbReference>
<comment type="similarity">
    <text evidence="2">Belongs to the YejK family.</text>
</comment>
<evidence type="ECO:0000256" key="1">
    <source>
        <dbReference type="ARBA" id="ARBA00004496"/>
    </source>
</evidence>
<protein>
    <submittedName>
        <fullName evidence="4">Nucleoid-associated protein</fullName>
    </submittedName>
</protein>
<dbReference type="GO" id="GO:0003727">
    <property type="term" value="F:single-stranded RNA binding"/>
    <property type="evidence" value="ECO:0007669"/>
    <property type="project" value="TreeGrafter"/>
</dbReference>
<sequence>MEVTRIIIHQISKEQGVIEAHLDLSENLIPIENEVTFLTEKLSKSFNKDERVIKINFLEDQDVFQKSLNIFLNNDTDDDFKEFSVKSINRLKDILLGVIFATGGYVIFIEYEINGTEFVSVFIVRDSKEVTLEKSDSNNEFIVQLTKIIKTENLAMAVRIETAKLLNGDDRYLHFTHVKGNTSEYFIKWIEADIVNKSKEDTRTFIGMLNHVDVPIDNLTGEKMEESTFRKRVHDYINTAGGVINLNDISKHFWGDEQKLSNYAEENNITIDMEFRSTKKVLDQLNKYTIESGKLKLSFTRKDYNQGIVKLGDNNQVIIEDEHLYSKFDELDLE</sequence>
<proteinExistence type="inferred from homology"/>
<accession>A0A1X7J5F6</accession>
<evidence type="ECO:0000256" key="3">
    <source>
        <dbReference type="ARBA" id="ARBA00022490"/>
    </source>
</evidence>
<reference evidence="5" key="1">
    <citation type="submission" date="2017-04" db="EMBL/GenBank/DDBJ databases">
        <authorList>
            <person name="Varghese N."/>
            <person name="Submissions S."/>
        </authorList>
    </citation>
    <scope>NUCLEOTIDE SEQUENCE [LARGE SCALE GENOMIC DNA]</scope>
    <source>
        <strain evidence="5">DSM 4125</strain>
    </source>
</reference>
<dbReference type="GO" id="GO:0005737">
    <property type="term" value="C:cytoplasm"/>
    <property type="evidence" value="ECO:0007669"/>
    <property type="project" value="UniProtKB-SubCell"/>
</dbReference>
<evidence type="ECO:0000313" key="5">
    <source>
        <dbReference type="Proteomes" id="UP000193804"/>
    </source>
</evidence>
<dbReference type="STRING" id="1028.SAMN05661096_01281"/>
<gene>
    <name evidence="4" type="ORF">SAMN05661096_01281</name>
</gene>
<dbReference type="RefSeq" id="WP_085516245.1">
    <property type="nucleotide sequence ID" value="NZ_FXAW01000002.1"/>
</dbReference>
<dbReference type="AlphaFoldDB" id="A0A1X7J5F6"/>
<evidence type="ECO:0000313" key="4">
    <source>
        <dbReference type="EMBL" id="SMG22630.1"/>
    </source>
</evidence>